<name>A0A177B7Z9_9BILA</name>
<dbReference type="Proteomes" id="UP000078046">
    <property type="component" value="Unassembled WGS sequence"/>
</dbReference>
<gene>
    <name evidence="2" type="ORF">A3Q56_01838</name>
</gene>
<dbReference type="PANTHER" id="PTHR43539">
    <property type="entry name" value="FLAVIN-BINDING MONOOXYGENASE-LIKE PROTEIN (AFU_ORTHOLOGUE AFUA_4G09220)"/>
    <property type="match status" value="1"/>
</dbReference>
<dbReference type="GO" id="GO:0005788">
    <property type="term" value="C:endoplasmic reticulum lumen"/>
    <property type="evidence" value="ECO:0007669"/>
    <property type="project" value="TreeGrafter"/>
</dbReference>
<evidence type="ECO:0008006" key="4">
    <source>
        <dbReference type="Google" id="ProtNLM"/>
    </source>
</evidence>
<dbReference type="GO" id="GO:0004497">
    <property type="term" value="F:monooxygenase activity"/>
    <property type="evidence" value="ECO:0007669"/>
    <property type="project" value="TreeGrafter"/>
</dbReference>
<dbReference type="GO" id="GO:0050660">
    <property type="term" value="F:flavin adenine dinucleotide binding"/>
    <property type="evidence" value="ECO:0007669"/>
    <property type="project" value="TreeGrafter"/>
</dbReference>
<dbReference type="EMBL" id="LWCA01000149">
    <property type="protein sequence ID" value="OAF70427.1"/>
    <property type="molecule type" value="Genomic_DNA"/>
</dbReference>
<keyword evidence="3" id="KW-1185">Reference proteome</keyword>
<organism evidence="2 3">
    <name type="scientific">Intoshia linei</name>
    <dbReference type="NCBI Taxonomy" id="1819745"/>
    <lineage>
        <taxon>Eukaryota</taxon>
        <taxon>Metazoa</taxon>
        <taxon>Spiralia</taxon>
        <taxon>Lophotrochozoa</taxon>
        <taxon>Mesozoa</taxon>
        <taxon>Orthonectida</taxon>
        <taxon>Rhopaluridae</taxon>
        <taxon>Intoshia</taxon>
    </lineage>
</organism>
<evidence type="ECO:0000256" key="1">
    <source>
        <dbReference type="ARBA" id="ARBA00023002"/>
    </source>
</evidence>
<protein>
    <recommendedName>
        <fullName evidence="4">Flavin-containing monooxygenase</fullName>
    </recommendedName>
</protein>
<accession>A0A177B7Z9</accession>
<keyword evidence="1" id="KW-0560">Oxidoreductase</keyword>
<dbReference type="GO" id="GO:0036503">
    <property type="term" value="P:ERAD pathway"/>
    <property type="evidence" value="ECO:0007669"/>
    <property type="project" value="TreeGrafter"/>
</dbReference>
<evidence type="ECO:0000313" key="2">
    <source>
        <dbReference type="EMBL" id="OAF70427.1"/>
    </source>
</evidence>
<dbReference type="InterPro" id="IPR050982">
    <property type="entry name" value="Auxin_biosynth/cation_transpt"/>
</dbReference>
<dbReference type="PANTHER" id="PTHR43539:SF23">
    <property type="entry name" value="FAD-DEPENDENT OXIDOREDUCTASE DOMAIN-CONTAINING PROTEIN 2"/>
    <property type="match status" value="1"/>
</dbReference>
<proteinExistence type="predicted"/>
<comment type="caution">
    <text evidence="2">The sequence shown here is derived from an EMBL/GenBank/DDBJ whole genome shotgun (WGS) entry which is preliminary data.</text>
</comment>
<dbReference type="SUPFAM" id="SSF51905">
    <property type="entry name" value="FAD/NAD(P)-binding domain"/>
    <property type="match status" value="1"/>
</dbReference>
<dbReference type="AlphaFoldDB" id="A0A177B7Z9"/>
<dbReference type="InterPro" id="IPR036188">
    <property type="entry name" value="FAD/NAD-bd_sf"/>
</dbReference>
<dbReference type="OrthoDB" id="6281436at2759"/>
<dbReference type="PRINTS" id="PR00368">
    <property type="entry name" value="FADPNR"/>
</dbReference>
<evidence type="ECO:0000313" key="3">
    <source>
        <dbReference type="Proteomes" id="UP000078046"/>
    </source>
</evidence>
<sequence>MWPPSTSISPEKEYEYIILGGGPAGLQMGYEMKRENQNFIILEKNNISCSFFTTMPKHRQLISINKIFNHYEDNAEFNMRHDWNSLLCDDPSLLFKNYSKELFPQADKFVEYCKDFRDRFDLNIEYNCIVKIIKKNEKDEIFELKDHNDNIWKCKYLLVALGALKENLPNFEGADVIDSYATHSLDVEKYKNKLVAILGIGNSAFEVADYLMPFASAVHCYARRPVRLSWDSHFVGDLRAINNNLLDMFHLKSLAGVVNAQIQNVEKFTKPCGLTAYKMKFDLELPQWDPPCTLTSTRKYDYIISCIGWRYIDLDMFSDCCKPKVSQCGRFPVLNSKWMSSVKNMYFIGTVMQQRDKKAASGFIHGFRYCVRSLFSILNWTNNAKLPKSKIWDSINCDEISQFVLDRASNTSALYQMNNNVLCDILILKPSDDVTYSEDGVICGTAEYIYELPYDWIHENDYFLNQKNMLIMSLEDDKKKFTAETNITDFRVPQISLRSAVCSGIVRPVVRSYKTGKFIDIVKIGTTLFGRCNEHIIEGDNNPIRMVKIISQLMCQNMKIKCNVKIPSLIEDFKNTKLTVWNRKMIEDYTEKKKVQTCSKEKCSYTIKKKYLVDT</sequence>
<dbReference type="Gene3D" id="3.50.50.60">
    <property type="entry name" value="FAD/NAD(P)-binding domain"/>
    <property type="match status" value="2"/>
</dbReference>
<dbReference type="Pfam" id="PF13738">
    <property type="entry name" value="Pyr_redox_3"/>
    <property type="match status" value="1"/>
</dbReference>
<reference evidence="2 3" key="1">
    <citation type="submission" date="2016-04" db="EMBL/GenBank/DDBJ databases">
        <title>The genome of Intoshia linei affirms orthonectids as highly simplified spiralians.</title>
        <authorList>
            <person name="Mikhailov K.V."/>
            <person name="Slusarev G.S."/>
            <person name="Nikitin M.A."/>
            <person name="Logacheva M.D."/>
            <person name="Penin A."/>
            <person name="Aleoshin V."/>
            <person name="Panchin Y.V."/>
        </authorList>
    </citation>
    <scope>NUCLEOTIDE SEQUENCE [LARGE SCALE GENOMIC DNA]</scope>
    <source>
        <strain evidence="2">Intl2013</strain>
        <tissue evidence="2">Whole animal</tissue>
    </source>
</reference>